<feature type="domain" description="Ig-like" evidence="2">
    <location>
        <begin position="130"/>
        <end position="223"/>
    </location>
</feature>
<dbReference type="Pfam" id="PF00041">
    <property type="entry name" value="fn3"/>
    <property type="match status" value="1"/>
</dbReference>
<evidence type="ECO:0000259" key="3">
    <source>
        <dbReference type="PROSITE" id="PS50853"/>
    </source>
</evidence>
<dbReference type="EMBL" id="UZAG01019437">
    <property type="protein sequence ID" value="VDO43727.1"/>
    <property type="molecule type" value="Genomic_DNA"/>
</dbReference>
<dbReference type="PANTHER" id="PTHR13817:SF73">
    <property type="entry name" value="FIBRONECTIN TYPE-III DOMAIN-CONTAINING PROTEIN"/>
    <property type="match status" value="1"/>
</dbReference>
<dbReference type="CDD" id="cd00063">
    <property type="entry name" value="FN3"/>
    <property type="match status" value="1"/>
</dbReference>
<reference evidence="6" key="1">
    <citation type="submission" date="2017-02" db="UniProtKB">
        <authorList>
            <consortium name="WormBaseParasite"/>
        </authorList>
    </citation>
    <scope>IDENTIFICATION</scope>
</reference>
<evidence type="ECO:0000259" key="2">
    <source>
        <dbReference type="PROSITE" id="PS50835"/>
    </source>
</evidence>
<protein>
    <submittedName>
        <fullName evidence="6">Fibronectin type-III domain-containing protein</fullName>
    </submittedName>
</protein>
<dbReference type="InterPro" id="IPR013098">
    <property type="entry name" value="Ig_I-set"/>
</dbReference>
<dbReference type="WBParaSite" id="BTMF_0001475401-mRNA-1">
    <property type="protein sequence ID" value="BTMF_0001475401-mRNA-1"/>
    <property type="gene ID" value="BTMF_0001475401"/>
</dbReference>
<dbReference type="PANTHER" id="PTHR13817">
    <property type="entry name" value="TITIN"/>
    <property type="match status" value="1"/>
</dbReference>
<dbReference type="SMART" id="SM00060">
    <property type="entry name" value="FN3"/>
    <property type="match status" value="1"/>
</dbReference>
<dbReference type="InterPro" id="IPR013783">
    <property type="entry name" value="Ig-like_fold"/>
</dbReference>
<dbReference type="InterPro" id="IPR050964">
    <property type="entry name" value="Striated_Muscle_Regulatory"/>
</dbReference>
<dbReference type="InterPro" id="IPR003961">
    <property type="entry name" value="FN3_dom"/>
</dbReference>
<dbReference type="PROSITE" id="PS50853">
    <property type="entry name" value="FN3"/>
    <property type="match status" value="1"/>
</dbReference>
<dbReference type="Proteomes" id="UP000280834">
    <property type="component" value="Unassembled WGS sequence"/>
</dbReference>
<dbReference type="InterPro" id="IPR036116">
    <property type="entry name" value="FN3_sf"/>
</dbReference>
<dbReference type="AlphaFoldDB" id="A0A0R3R414"/>
<dbReference type="Pfam" id="PF07679">
    <property type="entry name" value="I-set"/>
    <property type="match status" value="1"/>
</dbReference>
<proteinExistence type="predicted"/>
<name>A0A0R3R414_9BILA</name>
<dbReference type="STRING" id="42155.A0A0R3R414"/>
<dbReference type="SUPFAM" id="SSF49265">
    <property type="entry name" value="Fibronectin type III"/>
    <property type="match status" value="1"/>
</dbReference>
<keyword evidence="1" id="KW-0677">Repeat</keyword>
<evidence type="ECO:0000313" key="5">
    <source>
        <dbReference type="Proteomes" id="UP000280834"/>
    </source>
</evidence>
<keyword evidence="5" id="KW-1185">Reference proteome</keyword>
<dbReference type="PROSITE" id="PS50835">
    <property type="entry name" value="IG_LIKE"/>
    <property type="match status" value="1"/>
</dbReference>
<dbReference type="Gene3D" id="2.60.40.10">
    <property type="entry name" value="Immunoglobulins"/>
    <property type="match status" value="2"/>
</dbReference>
<gene>
    <name evidence="4" type="ORF">BTMF_LOCUS12750</name>
</gene>
<dbReference type="SUPFAM" id="SSF48726">
    <property type="entry name" value="Immunoglobulin"/>
    <property type="match status" value="1"/>
</dbReference>
<sequence>MKIFQKKGKLNCKNFICRESETRKDKTGSSQPSISISQPYATEISKNSLQLKWSTSKADDSKIEYIIEQKRSDDQTWTQLGTSMETELLVIGLQSGTEYIFRVGTKNKIGQIAYSVPSAAIMTLLSGQKPILKNIPPALLIVNEKEDIKLSIEFEGEPIPFVKWYQNGVELIDGKNNMTITTDKSGKSSKLIIKKPKASVHAGLYSCHIGNETGEVVSETRIIKQEVCMLKLFTFY</sequence>
<evidence type="ECO:0000313" key="6">
    <source>
        <dbReference type="WBParaSite" id="BTMF_0001475401-mRNA-1"/>
    </source>
</evidence>
<dbReference type="InterPro" id="IPR036179">
    <property type="entry name" value="Ig-like_dom_sf"/>
</dbReference>
<dbReference type="InterPro" id="IPR007110">
    <property type="entry name" value="Ig-like_dom"/>
</dbReference>
<reference evidence="4 5" key="2">
    <citation type="submission" date="2018-11" db="EMBL/GenBank/DDBJ databases">
        <authorList>
            <consortium name="Pathogen Informatics"/>
        </authorList>
    </citation>
    <scope>NUCLEOTIDE SEQUENCE [LARGE SCALE GENOMIC DNA]</scope>
</reference>
<evidence type="ECO:0000256" key="1">
    <source>
        <dbReference type="ARBA" id="ARBA00022737"/>
    </source>
</evidence>
<organism evidence="6">
    <name type="scientific">Brugia timori</name>
    <dbReference type="NCBI Taxonomy" id="42155"/>
    <lineage>
        <taxon>Eukaryota</taxon>
        <taxon>Metazoa</taxon>
        <taxon>Ecdysozoa</taxon>
        <taxon>Nematoda</taxon>
        <taxon>Chromadorea</taxon>
        <taxon>Rhabditida</taxon>
        <taxon>Spirurina</taxon>
        <taxon>Spiruromorpha</taxon>
        <taxon>Filarioidea</taxon>
        <taxon>Onchocercidae</taxon>
        <taxon>Brugia</taxon>
    </lineage>
</organism>
<evidence type="ECO:0000313" key="4">
    <source>
        <dbReference type="EMBL" id="VDO43727.1"/>
    </source>
</evidence>
<accession>A0A0R3R414</accession>
<feature type="domain" description="Fibronectin type-III" evidence="3">
    <location>
        <begin position="35"/>
        <end position="129"/>
    </location>
</feature>